<dbReference type="NCBIfam" id="NF008525">
    <property type="entry name" value="PRK11460.1"/>
    <property type="match status" value="1"/>
</dbReference>
<proteinExistence type="inferred from homology"/>
<dbReference type="AlphaFoldDB" id="A0A857J2F8"/>
<dbReference type="GO" id="GO:0016787">
    <property type="term" value="F:hydrolase activity"/>
    <property type="evidence" value="ECO:0007669"/>
    <property type="project" value="UniProtKB-KW"/>
</dbReference>
<protein>
    <submittedName>
        <fullName evidence="4">Esterase</fullName>
    </submittedName>
</protein>
<dbReference type="SUPFAM" id="SSF53474">
    <property type="entry name" value="alpha/beta-Hydrolases"/>
    <property type="match status" value="1"/>
</dbReference>
<dbReference type="EMBL" id="CP047650">
    <property type="protein sequence ID" value="QHI98110.1"/>
    <property type="molecule type" value="Genomic_DNA"/>
</dbReference>
<dbReference type="InterPro" id="IPR003140">
    <property type="entry name" value="PLipase/COase/thioEstase"/>
</dbReference>
<name>A0A857J2F8_9BURK</name>
<dbReference type="PANTHER" id="PTHR10655:SF17">
    <property type="entry name" value="LYSOPHOSPHOLIPASE-LIKE PROTEIN 1"/>
    <property type="match status" value="1"/>
</dbReference>
<keyword evidence="5" id="KW-1185">Reference proteome</keyword>
<evidence type="ECO:0000313" key="5">
    <source>
        <dbReference type="Proteomes" id="UP000464787"/>
    </source>
</evidence>
<dbReference type="Pfam" id="PF02230">
    <property type="entry name" value="Abhydrolase_2"/>
    <property type="match status" value="1"/>
</dbReference>
<evidence type="ECO:0000256" key="1">
    <source>
        <dbReference type="ARBA" id="ARBA00006499"/>
    </source>
</evidence>
<gene>
    <name evidence="4" type="ORF">GT347_08965</name>
</gene>
<organism evidence="4 5">
    <name type="scientific">Xylophilus rhododendri</name>
    <dbReference type="NCBI Taxonomy" id="2697032"/>
    <lineage>
        <taxon>Bacteria</taxon>
        <taxon>Pseudomonadati</taxon>
        <taxon>Pseudomonadota</taxon>
        <taxon>Betaproteobacteria</taxon>
        <taxon>Burkholderiales</taxon>
        <taxon>Xylophilus</taxon>
    </lineage>
</organism>
<accession>A0A857J2F8</accession>
<dbReference type="InterPro" id="IPR050565">
    <property type="entry name" value="LYPA1-2/EST-like"/>
</dbReference>
<comment type="similarity">
    <text evidence="1">Belongs to the AB hydrolase superfamily. AB hydrolase 2 family.</text>
</comment>
<dbReference type="PANTHER" id="PTHR10655">
    <property type="entry name" value="LYSOPHOSPHOLIPASE-RELATED"/>
    <property type="match status" value="1"/>
</dbReference>
<dbReference type="RefSeq" id="WP_160551627.1">
    <property type="nucleotide sequence ID" value="NZ_CP047650.1"/>
</dbReference>
<reference evidence="4 5" key="1">
    <citation type="submission" date="2020-01" db="EMBL/GenBank/DDBJ databases">
        <title>Genome sequencing of strain KACC 21265.</title>
        <authorList>
            <person name="Heo J."/>
            <person name="Kim S.-J."/>
            <person name="Kim J.-S."/>
            <person name="Hong S.-B."/>
            <person name="Kwon S.-W."/>
        </authorList>
    </citation>
    <scope>NUCLEOTIDE SEQUENCE [LARGE SCALE GENOMIC DNA]</scope>
    <source>
        <strain evidence="4 5">KACC 21265</strain>
    </source>
</reference>
<sequence>MSEHVVVQLPQQAAAQLFLLFHGVGSTPENLAPLGERLAAEFPQAAVISVAAPDASDFGAGRQWFSVQGVTEANRAARIAATMDRFVATVRSFQELTGAGPERTALVGFSQGAIMALEASLLESAGLLAGRVVSLSGRFAALPERAPAETTLHFIHGDQDGVIAYQHAVDAAERLVALDGDVTADVLPRLGHGVDKRVADLMVERLKGHVPRRIWAQAMAAAQE</sequence>
<feature type="domain" description="Phospholipase/carboxylesterase/thioesterase" evidence="3">
    <location>
        <begin position="3"/>
        <end position="198"/>
    </location>
</feature>
<dbReference type="KEGG" id="xyk:GT347_08965"/>
<evidence type="ECO:0000313" key="4">
    <source>
        <dbReference type="EMBL" id="QHI98110.1"/>
    </source>
</evidence>
<evidence type="ECO:0000256" key="2">
    <source>
        <dbReference type="ARBA" id="ARBA00022801"/>
    </source>
</evidence>
<dbReference type="Proteomes" id="UP000464787">
    <property type="component" value="Chromosome"/>
</dbReference>
<keyword evidence="2" id="KW-0378">Hydrolase</keyword>
<dbReference type="Gene3D" id="3.40.50.1820">
    <property type="entry name" value="alpha/beta hydrolase"/>
    <property type="match status" value="1"/>
</dbReference>
<dbReference type="InterPro" id="IPR029058">
    <property type="entry name" value="AB_hydrolase_fold"/>
</dbReference>
<evidence type="ECO:0000259" key="3">
    <source>
        <dbReference type="Pfam" id="PF02230"/>
    </source>
</evidence>